<name>A0A3E3J5Q2_9FIRM</name>
<evidence type="ECO:0000256" key="4">
    <source>
        <dbReference type="ARBA" id="ARBA00023139"/>
    </source>
</evidence>
<evidence type="ECO:0000256" key="3">
    <source>
        <dbReference type="ARBA" id="ARBA00023136"/>
    </source>
</evidence>
<dbReference type="AlphaFoldDB" id="A0A3E3J5Q2"/>
<dbReference type="RefSeq" id="WP_117530480.1">
    <property type="nucleotide sequence ID" value="NZ_QVLU01000001.1"/>
</dbReference>
<organism evidence="8 9">
    <name type="scientific">Eisenbergiella massiliensis</name>
    <dbReference type="NCBI Taxonomy" id="1720294"/>
    <lineage>
        <taxon>Bacteria</taxon>
        <taxon>Bacillati</taxon>
        <taxon>Bacillota</taxon>
        <taxon>Clostridia</taxon>
        <taxon>Lachnospirales</taxon>
        <taxon>Lachnospiraceae</taxon>
        <taxon>Eisenbergiella</taxon>
    </lineage>
</organism>
<dbReference type="InterPro" id="IPR050490">
    <property type="entry name" value="Bact_solute-bd_prot1"/>
</dbReference>
<keyword evidence="4" id="KW-0564">Palmitate</keyword>
<keyword evidence="5" id="KW-0449">Lipoprotein</keyword>
<gene>
    <name evidence="8" type="ORF">DWY69_01345</name>
</gene>
<evidence type="ECO:0000256" key="5">
    <source>
        <dbReference type="ARBA" id="ARBA00023288"/>
    </source>
</evidence>
<keyword evidence="2 7" id="KW-0732">Signal</keyword>
<dbReference type="EMBL" id="QVLU01000001">
    <property type="protein sequence ID" value="RGE74632.1"/>
    <property type="molecule type" value="Genomic_DNA"/>
</dbReference>
<dbReference type="PANTHER" id="PTHR43649">
    <property type="entry name" value="ARABINOSE-BINDING PROTEIN-RELATED"/>
    <property type="match status" value="1"/>
</dbReference>
<feature type="region of interest" description="Disordered" evidence="6">
    <location>
        <begin position="26"/>
        <end position="59"/>
    </location>
</feature>
<dbReference type="SUPFAM" id="SSF53850">
    <property type="entry name" value="Periplasmic binding protein-like II"/>
    <property type="match status" value="1"/>
</dbReference>
<proteinExistence type="predicted"/>
<keyword evidence="3" id="KW-0472">Membrane</keyword>
<dbReference type="Proteomes" id="UP000261166">
    <property type="component" value="Unassembled WGS sequence"/>
</dbReference>
<dbReference type="InterPro" id="IPR006059">
    <property type="entry name" value="SBP"/>
</dbReference>
<keyword evidence="1" id="KW-1003">Cell membrane</keyword>
<protein>
    <submittedName>
        <fullName evidence="8">Extracellular solute-binding protein</fullName>
    </submittedName>
</protein>
<dbReference type="Gene3D" id="3.40.190.10">
    <property type="entry name" value="Periplasmic binding protein-like II"/>
    <property type="match status" value="3"/>
</dbReference>
<accession>A0A3E3J5Q2</accession>
<evidence type="ECO:0000256" key="2">
    <source>
        <dbReference type="ARBA" id="ARBA00022729"/>
    </source>
</evidence>
<feature type="chain" id="PRO_5038863236" evidence="7">
    <location>
        <begin position="23"/>
        <end position="571"/>
    </location>
</feature>
<evidence type="ECO:0000256" key="6">
    <source>
        <dbReference type="SAM" id="MobiDB-lite"/>
    </source>
</evidence>
<evidence type="ECO:0000313" key="9">
    <source>
        <dbReference type="Proteomes" id="UP000261166"/>
    </source>
</evidence>
<dbReference type="PROSITE" id="PS51257">
    <property type="entry name" value="PROKAR_LIPOPROTEIN"/>
    <property type="match status" value="1"/>
</dbReference>
<dbReference type="Pfam" id="PF01547">
    <property type="entry name" value="SBP_bac_1"/>
    <property type="match status" value="1"/>
</dbReference>
<evidence type="ECO:0000313" key="8">
    <source>
        <dbReference type="EMBL" id="RGE74632.1"/>
    </source>
</evidence>
<sequence length="571" mass="63393">MSWKKYLAFSLAGMMAVSSLMGCGSKEGGGQAGNSGTVNESGAGEDNLPVDESGNPSPFGKYKETVTLEIIQSINPSIPLPEGESATDNYYTRYIKENMNVDIKIKWQASNADYNQKLNLAIASNDLPDILVVGQQEYKKLVKADQLEDLTPYYETYASDIIKENNEMVEGKALEAATVEGKLFGLPNVLVEADGYNLMWIRQDWLDELGLEAPTTVEEMEAVAEAFVENKMGGENTIGILGPTINSRMYNDFISSSNNLNNLDGIFQAYKSWPGFWIEDGSGKAVYGSITAETKEALGELQKMYASGILDQELGVRKDADEAWKSGKVGILFSPWWHGYNIKDGLANNPETEWKAYPAPLAEDGQWYPKLGGTTTTYCVVRKGYEHPEIAILLNNFLRRDEGKFTLETDLGYYPGRVVIAPLDENTFTVNALRKRMSGEEVPDYDSINYKLLDNDLATLEECLNNYEDLGIENWNTESPNFGRLYSLLMGSGAVADAQEQGIVNKTYSLIYGQTATMEKKWANLKKKEDEIFLKIIIGEAPLSAFDTFVKEWKAEGGDEITAEVQAEVEK</sequence>
<evidence type="ECO:0000256" key="7">
    <source>
        <dbReference type="SAM" id="SignalP"/>
    </source>
</evidence>
<evidence type="ECO:0000256" key="1">
    <source>
        <dbReference type="ARBA" id="ARBA00022475"/>
    </source>
</evidence>
<dbReference type="PANTHER" id="PTHR43649:SF33">
    <property type="entry name" value="POLYGALACTURONAN_RHAMNOGALACTURONAN-BINDING PROTEIN YTCQ"/>
    <property type="match status" value="1"/>
</dbReference>
<dbReference type="OrthoDB" id="2644263at2"/>
<reference evidence="8 9" key="1">
    <citation type="submission" date="2018-08" db="EMBL/GenBank/DDBJ databases">
        <title>A genome reference for cultivated species of the human gut microbiota.</title>
        <authorList>
            <person name="Zou Y."/>
            <person name="Xue W."/>
            <person name="Luo G."/>
        </authorList>
    </citation>
    <scope>NUCLEOTIDE SEQUENCE [LARGE SCALE GENOMIC DNA]</scope>
    <source>
        <strain evidence="8 9">AF26-4BH</strain>
    </source>
</reference>
<comment type="caution">
    <text evidence="8">The sequence shown here is derived from an EMBL/GenBank/DDBJ whole genome shotgun (WGS) entry which is preliminary data.</text>
</comment>
<feature type="signal peptide" evidence="7">
    <location>
        <begin position="1"/>
        <end position="22"/>
    </location>
</feature>